<dbReference type="FunFam" id="3.40.309.10:FF:000012">
    <property type="entry name" value="Betaine aldehyde dehydrogenase"/>
    <property type="match status" value="1"/>
</dbReference>
<dbReference type="FunFam" id="3.40.605.10:FF:000050">
    <property type="entry name" value="Aldehyde dehydrogenase, mitochondrial"/>
    <property type="match status" value="1"/>
</dbReference>
<dbReference type="InterPro" id="IPR016162">
    <property type="entry name" value="Ald_DH_N"/>
</dbReference>
<evidence type="ECO:0000256" key="1">
    <source>
        <dbReference type="ARBA" id="ARBA00009986"/>
    </source>
</evidence>
<keyword evidence="2 4" id="KW-0560">Oxidoreductase</keyword>
<dbReference type="InterPro" id="IPR016161">
    <property type="entry name" value="Ald_DH/histidinol_DH"/>
</dbReference>
<feature type="domain" description="Aldehyde dehydrogenase" evidence="6">
    <location>
        <begin position="30"/>
        <end position="447"/>
    </location>
</feature>
<evidence type="ECO:0000256" key="3">
    <source>
        <dbReference type="PROSITE-ProRule" id="PRU10007"/>
    </source>
</evidence>
<feature type="coiled-coil region" evidence="5">
    <location>
        <begin position="481"/>
        <end position="515"/>
    </location>
</feature>
<comment type="caution">
    <text evidence="7">The sequence shown here is derived from an EMBL/GenBank/DDBJ whole genome shotgun (WGS) entry which is preliminary data.</text>
</comment>
<dbReference type="Gene3D" id="3.40.309.10">
    <property type="entry name" value="Aldehyde Dehydrogenase, Chain A, domain 2"/>
    <property type="match status" value="1"/>
</dbReference>
<sequence>MPGTFTHTFDTPTFKGTSTINTGLFIGGQWVDPVESQFIDVINPATGKVITKVAGGSKADVDKAVEAAKTAYKTAWGFKVHGRVRGQLLSKLADLIEQNLDEFAALESLNTGKVLSNAKNVDIGGSIQVLRYYAGWADKIQGKTIQTDENKLAYTRSEPYGVVSMLSWKIAPAIATGNTIVLKPSEITPLTALRFASLINEAGFPPGVINIVNGYGSTVGQAISEHHGIEKVAFTGSTLTGRRILKAAADSNLKDVTLELGGKSPTIIFDDADVEQALKWAVGGLFFNMGQMCTAGSRVFVQEGVYDKFLEHFTAAAKSMGESAGDPFAPGTAHGPQISQTQFDRVMAYIDSGKQDGAKVHIGGVRHGDEGYFIKPTVFTGVRPDMKIVREEIFGPVGVVIKFKTEEEVIQLANDTIYGLASHIFTENTSRALRVAHAIESGSVWQCEEYRNHVIAMDKENGNRVAEDMARLWGIPGFGDLRKENERLREERNNAWAENEELKRQVDKLRNAERERVPTRRVGRGDIVGFGLNGVTILRTSLMPHTTKLAVADFAYNAGGWGSDRHVRLVGDTTGDGLADIIGFGDSGVLVSRNNEDYFSPSTLVLGDFGLTEGWSVSNHVRYVSDLRNKGYVDIIGFGNGGVLVSLNNGDGTYAPTRCVLNDFGFLAGGWRLVGNGDGTFAAPRTVINGHFTYSGGGWKVDKHPRMLGDLTGDGRADIVGFGSAGVSVMLSNGDGTFQEPKLAVKDFGAVAGCWQAFTWQLGMEMGLSKPQDSLSETSDTTLEGGELTNILVLLPI</sequence>
<evidence type="ECO:0000256" key="4">
    <source>
        <dbReference type="RuleBase" id="RU003345"/>
    </source>
</evidence>
<dbReference type="InterPro" id="IPR028994">
    <property type="entry name" value="Integrin_alpha_N"/>
</dbReference>
<accession>A0A9W8ISK5</accession>
<evidence type="ECO:0000256" key="2">
    <source>
        <dbReference type="ARBA" id="ARBA00023002"/>
    </source>
</evidence>
<evidence type="ECO:0000259" key="6">
    <source>
        <dbReference type="Pfam" id="PF00171"/>
    </source>
</evidence>
<feature type="non-terminal residue" evidence="7">
    <location>
        <position position="797"/>
    </location>
</feature>
<dbReference type="AlphaFoldDB" id="A0A9W8ISK5"/>
<dbReference type="EMBL" id="JANBPK010001695">
    <property type="protein sequence ID" value="KAJ2921019.1"/>
    <property type="molecule type" value="Genomic_DNA"/>
</dbReference>
<dbReference type="Proteomes" id="UP001140091">
    <property type="component" value="Unassembled WGS sequence"/>
</dbReference>
<name>A0A9W8ISK5_9AGAR</name>
<dbReference type="Pfam" id="PF00171">
    <property type="entry name" value="Aldedh"/>
    <property type="match status" value="1"/>
</dbReference>
<dbReference type="SUPFAM" id="SSF69318">
    <property type="entry name" value="Integrin alpha N-terminal domain"/>
    <property type="match status" value="1"/>
</dbReference>
<dbReference type="InterPro" id="IPR015590">
    <property type="entry name" value="Aldehyde_DH_dom"/>
</dbReference>
<evidence type="ECO:0000313" key="7">
    <source>
        <dbReference type="EMBL" id="KAJ2921019.1"/>
    </source>
</evidence>
<gene>
    <name evidence="7" type="ORF">H1R20_g16080</name>
</gene>
<reference evidence="7" key="1">
    <citation type="submission" date="2022-06" db="EMBL/GenBank/DDBJ databases">
        <title>Genome Sequence of Candolleomyces eurysporus.</title>
        <authorList>
            <person name="Buettner E."/>
        </authorList>
    </citation>
    <scope>NUCLEOTIDE SEQUENCE</scope>
    <source>
        <strain evidence="7">VTCC 930004</strain>
    </source>
</reference>
<dbReference type="OrthoDB" id="310895at2759"/>
<evidence type="ECO:0000313" key="8">
    <source>
        <dbReference type="Proteomes" id="UP001140091"/>
    </source>
</evidence>
<organism evidence="7 8">
    <name type="scientific">Candolleomyces eurysporus</name>
    <dbReference type="NCBI Taxonomy" id="2828524"/>
    <lineage>
        <taxon>Eukaryota</taxon>
        <taxon>Fungi</taxon>
        <taxon>Dikarya</taxon>
        <taxon>Basidiomycota</taxon>
        <taxon>Agaricomycotina</taxon>
        <taxon>Agaricomycetes</taxon>
        <taxon>Agaricomycetidae</taxon>
        <taxon>Agaricales</taxon>
        <taxon>Agaricineae</taxon>
        <taxon>Psathyrellaceae</taxon>
        <taxon>Candolleomyces</taxon>
    </lineage>
</organism>
<dbReference type="PROSITE" id="PS00070">
    <property type="entry name" value="ALDEHYDE_DEHYDR_CYS"/>
    <property type="match status" value="1"/>
</dbReference>
<proteinExistence type="inferred from homology"/>
<feature type="active site" evidence="3">
    <location>
        <position position="259"/>
    </location>
</feature>
<evidence type="ECO:0000256" key="5">
    <source>
        <dbReference type="SAM" id="Coils"/>
    </source>
</evidence>
<dbReference type="SUPFAM" id="SSF53720">
    <property type="entry name" value="ALDH-like"/>
    <property type="match status" value="1"/>
</dbReference>
<keyword evidence="8" id="KW-1185">Reference proteome</keyword>
<keyword evidence="5" id="KW-0175">Coiled coil</keyword>
<protein>
    <recommendedName>
        <fullName evidence="6">Aldehyde dehydrogenase domain-containing protein</fullName>
    </recommendedName>
</protein>
<dbReference type="PANTHER" id="PTHR11699">
    <property type="entry name" value="ALDEHYDE DEHYDROGENASE-RELATED"/>
    <property type="match status" value="1"/>
</dbReference>
<comment type="similarity">
    <text evidence="1 4">Belongs to the aldehyde dehydrogenase family.</text>
</comment>
<dbReference type="InterPro" id="IPR016163">
    <property type="entry name" value="Ald_DH_C"/>
</dbReference>
<dbReference type="InterPro" id="IPR029510">
    <property type="entry name" value="Ald_DH_CS_GLU"/>
</dbReference>
<dbReference type="PROSITE" id="PS00687">
    <property type="entry name" value="ALDEHYDE_DEHYDR_GLU"/>
    <property type="match status" value="1"/>
</dbReference>
<dbReference type="Gene3D" id="3.40.605.10">
    <property type="entry name" value="Aldehyde Dehydrogenase, Chain A, domain 1"/>
    <property type="match status" value="1"/>
</dbReference>
<dbReference type="InterPro" id="IPR016160">
    <property type="entry name" value="Ald_DH_CS_CYS"/>
</dbReference>
<dbReference type="GO" id="GO:0016620">
    <property type="term" value="F:oxidoreductase activity, acting on the aldehyde or oxo group of donors, NAD or NADP as acceptor"/>
    <property type="evidence" value="ECO:0007669"/>
    <property type="project" value="InterPro"/>
</dbReference>